<evidence type="ECO:0000313" key="1">
    <source>
        <dbReference type="EMBL" id="MFF0008637.1"/>
    </source>
</evidence>
<dbReference type="EMBL" id="JBIAJP010000014">
    <property type="protein sequence ID" value="MFF0008637.1"/>
    <property type="molecule type" value="Genomic_DNA"/>
</dbReference>
<organism evidence="1 2">
    <name type="scientific">Streptomyces tibetensis</name>
    <dbReference type="NCBI Taxonomy" id="2382123"/>
    <lineage>
        <taxon>Bacteria</taxon>
        <taxon>Bacillati</taxon>
        <taxon>Actinomycetota</taxon>
        <taxon>Actinomycetes</taxon>
        <taxon>Kitasatosporales</taxon>
        <taxon>Streptomycetaceae</taxon>
        <taxon>Streptomyces</taxon>
    </lineage>
</organism>
<reference evidence="1 2" key="1">
    <citation type="submission" date="2024-10" db="EMBL/GenBank/DDBJ databases">
        <title>The Natural Products Discovery Center: Release of the First 8490 Sequenced Strains for Exploring Actinobacteria Biosynthetic Diversity.</title>
        <authorList>
            <person name="Kalkreuter E."/>
            <person name="Kautsar S.A."/>
            <person name="Yang D."/>
            <person name="Bader C.D."/>
            <person name="Teijaro C.N."/>
            <person name="Fluegel L."/>
            <person name="Davis C.M."/>
            <person name="Simpson J.R."/>
            <person name="Lauterbach L."/>
            <person name="Steele A.D."/>
            <person name="Gui C."/>
            <person name="Meng S."/>
            <person name="Li G."/>
            <person name="Viehrig K."/>
            <person name="Ye F."/>
            <person name="Su P."/>
            <person name="Kiefer A.F."/>
            <person name="Nichols A."/>
            <person name="Cepeda A.J."/>
            <person name="Yan W."/>
            <person name="Fan B."/>
            <person name="Jiang Y."/>
            <person name="Adhikari A."/>
            <person name="Zheng C.-J."/>
            <person name="Schuster L."/>
            <person name="Cowan T.M."/>
            <person name="Smanski M.J."/>
            <person name="Chevrette M.G."/>
            <person name="De Carvalho L.P.S."/>
            <person name="Shen B."/>
        </authorList>
    </citation>
    <scope>NUCLEOTIDE SEQUENCE [LARGE SCALE GENOMIC DNA]</scope>
    <source>
        <strain evidence="1 2">NPDC005497</strain>
    </source>
</reference>
<sequence>MTVPDRRPACTASVTAATAASAAITTISHVHQATAHLRRSGEAALGGP</sequence>
<name>A0ABW6N899_9ACTN</name>
<proteinExistence type="predicted"/>
<keyword evidence="2" id="KW-1185">Reference proteome</keyword>
<dbReference type="Proteomes" id="UP001601422">
    <property type="component" value="Unassembled WGS sequence"/>
</dbReference>
<gene>
    <name evidence="1" type="ORF">ACFYQT_35095</name>
</gene>
<comment type="caution">
    <text evidence="1">The sequence shown here is derived from an EMBL/GenBank/DDBJ whole genome shotgun (WGS) entry which is preliminary data.</text>
</comment>
<protein>
    <submittedName>
        <fullName evidence="1">Uncharacterized protein</fullName>
    </submittedName>
</protein>
<accession>A0ABW6N899</accession>
<dbReference type="RefSeq" id="WP_389834422.1">
    <property type="nucleotide sequence ID" value="NZ_JBIAJP010000014.1"/>
</dbReference>
<evidence type="ECO:0000313" key="2">
    <source>
        <dbReference type="Proteomes" id="UP001601422"/>
    </source>
</evidence>